<name>A0A502LB84_9GAMM</name>
<dbReference type="NCBIfam" id="NF009309">
    <property type="entry name" value="PRK12666.1"/>
    <property type="match status" value="1"/>
</dbReference>
<comment type="subcellular location">
    <subcellularLocation>
        <location evidence="1">Cell membrane</location>
        <topology evidence="1">Multi-pass membrane protein</topology>
    </subcellularLocation>
    <subcellularLocation>
        <location evidence="7">Membrane</location>
        <topology evidence="7">Multi-pass membrane protein</topology>
    </subcellularLocation>
</comment>
<evidence type="ECO:0000259" key="9">
    <source>
        <dbReference type="Pfam" id="PF00361"/>
    </source>
</evidence>
<feature type="transmembrane region" description="Helical" evidence="8">
    <location>
        <begin position="332"/>
        <end position="354"/>
    </location>
</feature>
<proteinExistence type="inferred from homology"/>
<keyword evidence="11" id="KW-1185">Reference proteome</keyword>
<evidence type="ECO:0000256" key="4">
    <source>
        <dbReference type="ARBA" id="ARBA00022692"/>
    </source>
</evidence>
<dbReference type="OrthoDB" id="9768329at2"/>
<evidence type="ECO:0000256" key="1">
    <source>
        <dbReference type="ARBA" id="ARBA00004651"/>
    </source>
</evidence>
<keyword evidence="3" id="KW-1003">Cell membrane</keyword>
<dbReference type="GO" id="GO:0042773">
    <property type="term" value="P:ATP synthesis coupled electron transport"/>
    <property type="evidence" value="ECO:0007669"/>
    <property type="project" value="InterPro"/>
</dbReference>
<feature type="transmembrane region" description="Helical" evidence="8">
    <location>
        <begin position="160"/>
        <end position="185"/>
    </location>
</feature>
<feature type="transmembrane region" description="Helical" evidence="8">
    <location>
        <begin position="34"/>
        <end position="53"/>
    </location>
</feature>
<evidence type="ECO:0000256" key="7">
    <source>
        <dbReference type="RuleBase" id="RU000320"/>
    </source>
</evidence>
<sequence length="506" mass="54427">MSQHLIFLPILLPMFAGVILLMSPFGKTKTNRRFTSLCLSVLTFIASLVLLFTVKADGTQIYAIGDWSAPFGIVLVADPLSTILVCLTTLLGAVCVLYASSSDDEKGSFFHPLVHFLILGVNGAFLTGDAFNLFVFFEVLLIASYSLLMHGGYKRSTRAALHYVIMNLVGSAVFLIALGILYGVLGTLNMADMAQKVSLLQGDDIYLAKIGGLLLLVVFALKGALLPLHLWLPNTYASAMPVVAALFAIMTKVGVYSMMRFYTLIFGEQAGELSHIAQNWLWWLALVTIVMGAIGVIASKDLSKLIANLVIVSVGSLVALISVQTIGSSAAAIYYLVHSTLVTAALFLIVDLVGRQRESVFDRIEAGPPVLQPKLLGLCFIVAAISVIGMPPLSGFIAKVWLLKETVNADHSIVFWSIYLVASLAVLVAVTKAGSTIFWHHLDVQIKPEKQKMVQPGQLIALIILLAGAPLMSIFAGSLSEFSLDAATKLHDFNSNIDVVLTGGLK</sequence>
<gene>
    <name evidence="10" type="ORF">EPA86_00340</name>
</gene>
<evidence type="ECO:0000313" key="11">
    <source>
        <dbReference type="Proteomes" id="UP000315303"/>
    </source>
</evidence>
<feature type="transmembrane region" description="Helical" evidence="8">
    <location>
        <begin position="413"/>
        <end position="439"/>
    </location>
</feature>
<dbReference type="EMBL" id="SAWY01000001">
    <property type="protein sequence ID" value="TPH19213.1"/>
    <property type="molecule type" value="Genomic_DNA"/>
</dbReference>
<organism evidence="10 11">
    <name type="scientific">Litorilituus lipolyticus</name>
    <dbReference type="NCBI Taxonomy" id="2491017"/>
    <lineage>
        <taxon>Bacteria</taxon>
        <taxon>Pseudomonadati</taxon>
        <taxon>Pseudomonadota</taxon>
        <taxon>Gammaproteobacteria</taxon>
        <taxon>Alteromonadales</taxon>
        <taxon>Colwelliaceae</taxon>
        <taxon>Litorilituus</taxon>
    </lineage>
</organism>
<feature type="transmembrane region" description="Helical" evidence="8">
    <location>
        <begin position="131"/>
        <end position="148"/>
    </location>
</feature>
<evidence type="ECO:0000313" key="10">
    <source>
        <dbReference type="EMBL" id="TPH19213.1"/>
    </source>
</evidence>
<protein>
    <submittedName>
        <fullName evidence="10">Monovalent cation/H+ antiporter subunit D</fullName>
    </submittedName>
</protein>
<dbReference type="PANTHER" id="PTHR42703">
    <property type="entry name" value="NADH DEHYDROGENASE"/>
    <property type="match status" value="1"/>
</dbReference>
<comment type="similarity">
    <text evidence="2">Belongs to the CPA3 antiporters (TC 2.A.63) subunit D family.</text>
</comment>
<dbReference type="InterPro" id="IPR001750">
    <property type="entry name" value="ND/Mrp_TM"/>
</dbReference>
<feature type="transmembrane region" description="Helical" evidence="8">
    <location>
        <begin position="279"/>
        <end position="298"/>
    </location>
</feature>
<dbReference type="InterPro" id="IPR050586">
    <property type="entry name" value="CPA3_Na-H_Antiporter_D"/>
</dbReference>
<keyword evidence="6 8" id="KW-0472">Membrane</keyword>
<feature type="transmembrane region" description="Helical" evidence="8">
    <location>
        <begin position="237"/>
        <end position="259"/>
    </location>
</feature>
<keyword evidence="5 8" id="KW-1133">Transmembrane helix</keyword>
<dbReference type="PRINTS" id="PR01437">
    <property type="entry name" value="NUOXDRDTASE4"/>
</dbReference>
<dbReference type="InterPro" id="IPR003918">
    <property type="entry name" value="NADH_UbQ_OxRdtase"/>
</dbReference>
<dbReference type="GO" id="GO:0005886">
    <property type="term" value="C:plasma membrane"/>
    <property type="evidence" value="ECO:0007669"/>
    <property type="project" value="UniProtKB-SubCell"/>
</dbReference>
<feature type="domain" description="NADH:quinone oxidoreductase/Mrp antiporter transmembrane" evidence="9">
    <location>
        <begin position="129"/>
        <end position="422"/>
    </location>
</feature>
<keyword evidence="4 7" id="KW-0812">Transmembrane</keyword>
<dbReference type="GO" id="GO:0008137">
    <property type="term" value="F:NADH dehydrogenase (ubiquinone) activity"/>
    <property type="evidence" value="ECO:0007669"/>
    <property type="project" value="InterPro"/>
</dbReference>
<feature type="transmembrane region" description="Helical" evidence="8">
    <location>
        <begin position="205"/>
        <end position="225"/>
    </location>
</feature>
<dbReference type="Proteomes" id="UP000315303">
    <property type="component" value="Unassembled WGS sequence"/>
</dbReference>
<dbReference type="AlphaFoldDB" id="A0A502LB84"/>
<evidence type="ECO:0000256" key="8">
    <source>
        <dbReference type="SAM" id="Phobius"/>
    </source>
</evidence>
<feature type="transmembrane region" description="Helical" evidence="8">
    <location>
        <begin position="6"/>
        <end position="22"/>
    </location>
</feature>
<accession>A0A502LB84</accession>
<evidence type="ECO:0000256" key="2">
    <source>
        <dbReference type="ARBA" id="ARBA00005346"/>
    </source>
</evidence>
<reference evidence="10 11" key="1">
    <citation type="submission" date="2019-01" db="EMBL/GenBank/DDBJ databases">
        <title>Litorilituus lipolytica sp. nov., isolated from intertidal sand of the Yellow Sea in China.</title>
        <authorList>
            <person name="Liu A."/>
        </authorList>
    </citation>
    <scope>NUCLEOTIDE SEQUENCE [LARGE SCALE GENOMIC DNA]</scope>
    <source>
        <strain evidence="10 11">RZ04</strain>
    </source>
</reference>
<dbReference type="Pfam" id="PF00361">
    <property type="entry name" value="Proton_antipo_M"/>
    <property type="match status" value="1"/>
</dbReference>
<evidence type="ECO:0000256" key="3">
    <source>
        <dbReference type="ARBA" id="ARBA00022475"/>
    </source>
</evidence>
<evidence type="ECO:0000256" key="5">
    <source>
        <dbReference type="ARBA" id="ARBA00022989"/>
    </source>
</evidence>
<feature type="transmembrane region" description="Helical" evidence="8">
    <location>
        <begin position="109"/>
        <end position="125"/>
    </location>
</feature>
<dbReference type="RefSeq" id="WP_140600749.1">
    <property type="nucleotide sequence ID" value="NZ_SAWY01000001.1"/>
</dbReference>
<feature type="transmembrane region" description="Helical" evidence="8">
    <location>
        <begin position="459"/>
        <end position="479"/>
    </location>
</feature>
<evidence type="ECO:0000256" key="6">
    <source>
        <dbReference type="ARBA" id="ARBA00023136"/>
    </source>
</evidence>
<dbReference type="PANTHER" id="PTHR42703:SF1">
    <property type="entry name" value="NA(+)_H(+) ANTIPORTER SUBUNIT D1"/>
    <property type="match status" value="1"/>
</dbReference>
<comment type="caution">
    <text evidence="10">The sequence shown here is derived from an EMBL/GenBank/DDBJ whole genome shotgun (WGS) entry which is preliminary data.</text>
</comment>
<feature type="transmembrane region" description="Helical" evidence="8">
    <location>
        <begin position="375"/>
        <end position="393"/>
    </location>
</feature>
<feature type="transmembrane region" description="Helical" evidence="8">
    <location>
        <begin position="73"/>
        <end position="97"/>
    </location>
</feature>
<feature type="transmembrane region" description="Helical" evidence="8">
    <location>
        <begin position="305"/>
        <end position="326"/>
    </location>
</feature>